<dbReference type="PANTHER" id="PTHR44943">
    <property type="entry name" value="CELLULOSE SYNTHASE OPERON PROTEIN C"/>
    <property type="match status" value="1"/>
</dbReference>
<dbReference type="Gene3D" id="1.25.40.10">
    <property type="entry name" value="Tetratricopeptide repeat domain"/>
    <property type="match status" value="1"/>
</dbReference>
<evidence type="ECO:0000256" key="1">
    <source>
        <dbReference type="ARBA" id="ARBA00022737"/>
    </source>
</evidence>
<dbReference type="AlphaFoldDB" id="B1XSW2"/>
<organism evidence="4">
    <name type="scientific">Polynucleobacter necessarius subsp. necessarius (strain STIR1)</name>
    <dbReference type="NCBI Taxonomy" id="452638"/>
    <lineage>
        <taxon>Bacteria</taxon>
        <taxon>Pseudomonadati</taxon>
        <taxon>Pseudomonadota</taxon>
        <taxon>Betaproteobacteria</taxon>
        <taxon>Burkholderiales</taxon>
        <taxon>Burkholderiaceae</taxon>
        <taxon>Polynucleobacter</taxon>
    </lineage>
</organism>
<dbReference type="PROSITE" id="PS50005">
    <property type="entry name" value="TPR"/>
    <property type="match status" value="2"/>
</dbReference>
<dbReference type="PANTHER" id="PTHR44943:SF8">
    <property type="entry name" value="TPR REPEAT-CONTAINING PROTEIN MJ0263"/>
    <property type="match status" value="1"/>
</dbReference>
<dbReference type="SMART" id="SM00028">
    <property type="entry name" value="TPR"/>
    <property type="match status" value="2"/>
</dbReference>
<name>B1XSW2_POLNS</name>
<dbReference type="InterPro" id="IPR019734">
    <property type="entry name" value="TPR_rpt"/>
</dbReference>
<dbReference type="Pfam" id="PF14559">
    <property type="entry name" value="TPR_19"/>
    <property type="match status" value="1"/>
</dbReference>
<evidence type="ECO:0000256" key="3">
    <source>
        <dbReference type="PROSITE-ProRule" id="PRU00339"/>
    </source>
</evidence>
<dbReference type="InterPro" id="IPR051685">
    <property type="entry name" value="Ycf3/AcsC/BcsC/TPR_MFPF"/>
</dbReference>
<keyword evidence="1" id="KW-0677">Repeat</keyword>
<evidence type="ECO:0000313" key="4">
    <source>
        <dbReference type="EMBL" id="ACB43439.1"/>
    </source>
</evidence>
<gene>
    <name evidence="4" type="ordered locus">Pnec_0120</name>
</gene>
<sequence length="117" mass="13034">MTNQLVHLLQKAVQSLQTNDLVSAKLLLGEALKINKIQADALRFMGVICALQKEWDQALTWLDLALQFDPQNGIAHSNRGNILVELGCHEEALSCYQRVIALNPQYAEAYSNQGNTQ</sequence>
<dbReference type="KEGG" id="pne:Pnec_0120"/>
<dbReference type="OrthoDB" id="9814129at2"/>
<accession>B1XSW2</accession>
<reference evidence="4" key="1">
    <citation type="submission" date="2008-03" db="EMBL/GenBank/DDBJ databases">
        <title>Complete sequence of Polynucleobacter necessarius STIR1.</title>
        <authorList>
            <consortium name="US DOE Joint Genome Institute"/>
            <person name="Copeland A."/>
            <person name="Lucas S."/>
            <person name="Lapidus A."/>
            <person name="Barry K."/>
            <person name="Detter J.C."/>
            <person name="Glavina del Rio T."/>
            <person name="Hammon N."/>
            <person name="Israni S."/>
            <person name="Dalin E."/>
            <person name="Tice H."/>
            <person name="Pitluck S."/>
            <person name="Chain P."/>
            <person name="Malfatti S."/>
            <person name="Shin M."/>
            <person name="Vergez L."/>
            <person name="Schmutz J."/>
            <person name="Larimer F."/>
            <person name="Land M."/>
            <person name="Hauser L."/>
            <person name="Kyrpides N."/>
            <person name="Kim E."/>
            <person name="Hahn M."/>
            <person name="Richardson P."/>
        </authorList>
    </citation>
    <scope>NUCLEOTIDE SEQUENCE [LARGE SCALE GENOMIC DNA]</scope>
    <source>
        <strain evidence="4">STIR1</strain>
    </source>
</reference>
<keyword evidence="2 3" id="KW-0802">TPR repeat</keyword>
<dbReference type="eggNOG" id="COG0457">
    <property type="taxonomic scope" value="Bacteria"/>
</dbReference>
<feature type="repeat" description="TPR" evidence="3">
    <location>
        <begin position="39"/>
        <end position="72"/>
    </location>
</feature>
<dbReference type="Pfam" id="PF13414">
    <property type="entry name" value="TPR_11"/>
    <property type="match status" value="1"/>
</dbReference>
<dbReference type="SUPFAM" id="SSF48452">
    <property type="entry name" value="TPR-like"/>
    <property type="match status" value="1"/>
</dbReference>
<dbReference type="STRING" id="452638.Pnec_0120"/>
<dbReference type="HOGENOM" id="CLU_2082674_0_0_4"/>
<evidence type="ECO:0000256" key="2">
    <source>
        <dbReference type="ARBA" id="ARBA00022803"/>
    </source>
</evidence>
<protein>
    <submittedName>
        <fullName evidence="4">TPR repeat-containing protein</fullName>
    </submittedName>
</protein>
<dbReference type="EMBL" id="CP001010">
    <property type="protein sequence ID" value="ACB43439.1"/>
    <property type="molecule type" value="Genomic_DNA"/>
</dbReference>
<dbReference type="InterPro" id="IPR011990">
    <property type="entry name" value="TPR-like_helical_dom_sf"/>
</dbReference>
<feature type="repeat" description="TPR" evidence="3">
    <location>
        <begin position="73"/>
        <end position="106"/>
    </location>
</feature>
<proteinExistence type="predicted"/>